<name>W2RQX8_CYPE1</name>
<feature type="repeat" description="TPR" evidence="3">
    <location>
        <begin position="439"/>
        <end position="472"/>
    </location>
</feature>
<reference evidence="4 5" key="1">
    <citation type="submission" date="2013-03" db="EMBL/GenBank/DDBJ databases">
        <title>The Genome Sequence of Phialophora europaea CBS 101466.</title>
        <authorList>
            <consortium name="The Broad Institute Genomics Platform"/>
            <person name="Cuomo C."/>
            <person name="de Hoog S."/>
            <person name="Gorbushina A."/>
            <person name="Walker B."/>
            <person name="Young S.K."/>
            <person name="Zeng Q."/>
            <person name="Gargeya S."/>
            <person name="Fitzgerald M."/>
            <person name="Haas B."/>
            <person name="Abouelleil A."/>
            <person name="Allen A.W."/>
            <person name="Alvarado L."/>
            <person name="Arachchi H.M."/>
            <person name="Berlin A.M."/>
            <person name="Chapman S.B."/>
            <person name="Gainer-Dewar J."/>
            <person name="Goldberg J."/>
            <person name="Griggs A."/>
            <person name="Gujja S."/>
            <person name="Hansen M."/>
            <person name="Howarth C."/>
            <person name="Imamovic A."/>
            <person name="Ireland A."/>
            <person name="Larimer J."/>
            <person name="McCowan C."/>
            <person name="Murphy C."/>
            <person name="Pearson M."/>
            <person name="Poon T.W."/>
            <person name="Priest M."/>
            <person name="Roberts A."/>
            <person name="Saif S."/>
            <person name="Shea T."/>
            <person name="Sisk P."/>
            <person name="Sykes S."/>
            <person name="Wortman J."/>
            <person name="Nusbaum C."/>
            <person name="Birren B."/>
        </authorList>
    </citation>
    <scope>NUCLEOTIDE SEQUENCE [LARGE SCALE GENOMIC DNA]</scope>
    <source>
        <strain evidence="4 5">CBS 101466</strain>
    </source>
</reference>
<evidence type="ECO:0000313" key="5">
    <source>
        <dbReference type="Proteomes" id="UP000030752"/>
    </source>
</evidence>
<proteinExistence type="predicted"/>
<dbReference type="InParanoid" id="W2RQX8"/>
<evidence type="ECO:0008006" key="6">
    <source>
        <dbReference type="Google" id="ProtNLM"/>
    </source>
</evidence>
<sequence>MSASSALKSIRGKIAKSHYQEAVDEAGQLLAHDPQNHSALLFLGFAHEKLDNLDAAESSLASAAKLKPGDVNAYKGLINIYEKQNGAKLTQYHNTTLLLAEIYADQDDREQCQTVVDRYETFAKKHGTPEQYRHALELILPSSPLYATLEGRVLKPSLAYQRILESAETEEKHWTKSQIAERRTRLGARIDKVTAEVNLEAAAKFQIEDKYTALIDWIQDDELRHELEQKRFDRMYDNLLVLPPSEKPAQRDKVLNAANGIVIIKQQFPAAWKVALEWVDAEDLYDWDPKLFREYIGYFPEDGLSKVLRGFLGGEASPFPREEEAEQTEDYPTPKLSEAESLILMNEGLEDCADSPLAHRIVAHAYSYLEEWREAVQYAEKAYSLHLEAQKKFAVSLQNSIDGVNLTLATSLIYYQSPRHHQRSRSLFEAILARKSKLTAALLGVGLIYEEDDDFSKAIGYLQPASERDPDNLRIRCELAWCRARAGDLGTGLDQLTEIDQVLQGEQPVNTKMRAEVLYRIAYCKWHLNPSAKARKDKDGAYGDLMASVKANASYAPAWALLGTFFQRYTRKRDKARKALRTAFELSSAELEAAEALAKDYAESGEWDFVELVAQRVARSDAAKVWPGSRKKAPSWPHAAMGVVNINKQQYSQSIVCFQSALRINPSEYHSWVGLGESYLDSGRYVSAARAFAKAESIDHGLSEEQTWFAKYMLANVQKEMGVFDEAIESYESTLKVKIDELGMLIALLQTFADNAWAKIGQGRYGAAEKLATRAIDTALHIVEQRKDVFNLWKSVGDACSALAHVKNHSNFSNIAKINRLLRFKAGEHELETFAEHDGFSIDTTQSQEGATVDNLADQFLAAAVLAHKRGIFVASLDIHAQAVSWYNLGWAEYRAYNSAGMSLQNKGNKPKRLLKAAMRCFKHAIELEASNADFWNALGVVTLTLSPKVSQHSFVRSIHLNEFSARAWTNLGVLYLVQNDSQLANEAFTRAQSADPEYAEAWLGQGLVATLTGNTTEARSLFTHAFEISDASLLPARHLYSASVFDHIAGDLRQSDNLVSLLNPLLAVRQLHVLSPANVAASHLMGLYAERVGDFDSAVLVLEEVCKVLEEGYEKSESDEHLARFAQAKADLARAYLGKLDFENAVDAANVVLDLSAEDNMSPAYRDVRTKMRLSAHMTAGLAHSHQKSVEEAIEMFQTALQESPGDPDIICLLAQVLWAKGGEEEKEIARSNLFDLVEARPDHVQAVCLLAVIGLADSNEDIIDAVTEALEDLEKNSAVSDVDKLRVSQVLAGIRAKQPAESQEKVRQATASIALAPGQPQGWLALFEATGNETAAELAKGNVERQIPPKGSLEAADVASVFAGIGSAEEIQLAKVLAPWKIRDVESVPLLEAL</sequence>
<keyword evidence="5" id="KW-1185">Reference proteome</keyword>
<gene>
    <name evidence="4" type="ORF">HMPREF1541_07752</name>
</gene>
<dbReference type="InterPro" id="IPR040962">
    <property type="entry name" value="TPR_22"/>
</dbReference>
<dbReference type="Pfam" id="PF18833">
    <property type="entry name" value="TPR_22"/>
    <property type="match status" value="1"/>
</dbReference>
<dbReference type="RefSeq" id="XP_008720297.1">
    <property type="nucleotide sequence ID" value="XM_008722075.1"/>
</dbReference>
<dbReference type="InterPro" id="IPR019734">
    <property type="entry name" value="TPR_rpt"/>
</dbReference>
<organism evidence="4 5">
    <name type="scientific">Cyphellophora europaea (strain CBS 101466)</name>
    <name type="common">Phialophora europaea</name>
    <dbReference type="NCBI Taxonomy" id="1220924"/>
    <lineage>
        <taxon>Eukaryota</taxon>
        <taxon>Fungi</taxon>
        <taxon>Dikarya</taxon>
        <taxon>Ascomycota</taxon>
        <taxon>Pezizomycotina</taxon>
        <taxon>Eurotiomycetes</taxon>
        <taxon>Chaetothyriomycetidae</taxon>
        <taxon>Chaetothyriales</taxon>
        <taxon>Cyphellophoraceae</taxon>
        <taxon>Cyphellophora</taxon>
    </lineage>
</organism>
<dbReference type="Gene3D" id="1.25.40.10">
    <property type="entry name" value="Tetratricopeptide repeat domain"/>
    <property type="match status" value="4"/>
</dbReference>
<feature type="repeat" description="TPR" evidence="3">
    <location>
        <begin position="966"/>
        <end position="999"/>
    </location>
</feature>
<dbReference type="InterPro" id="IPR011990">
    <property type="entry name" value="TPR-like_helical_dom_sf"/>
</dbReference>
<dbReference type="Pfam" id="PF13432">
    <property type="entry name" value="TPR_16"/>
    <property type="match status" value="2"/>
</dbReference>
<keyword evidence="1" id="KW-0677">Repeat</keyword>
<dbReference type="Pfam" id="PF14559">
    <property type="entry name" value="TPR_19"/>
    <property type="match status" value="1"/>
</dbReference>
<dbReference type="PANTHER" id="PTHR15704">
    <property type="entry name" value="SUPERKILLER 3 PROTEIN-RELATED"/>
    <property type="match status" value="1"/>
</dbReference>
<dbReference type="GeneID" id="19975091"/>
<dbReference type="FunCoup" id="W2RQX8">
    <property type="interactions" value="506"/>
</dbReference>
<dbReference type="eggNOG" id="KOG1127">
    <property type="taxonomic scope" value="Eukaryota"/>
</dbReference>
<evidence type="ECO:0000256" key="1">
    <source>
        <dbReference type="ARBA" id="ARBA00022737"/>
    </source>
</evidence>
<dbReference type="PROSITE" id="PS50005">
    <property type="entry name" value="TPR"/>
    <property type="match status" value="4"/>
</dbReference>
<feature type="repeat" description="TPR" evidence="3">
    <location>
        <begin position="635"/>
        <end position="668"/>
    </location>
</feature>
<dbReference type="GO" id="GO:0006401">
    <property type="term" value="P:RNA catabolic process"/>
    <property type="evidence" value="ECO:0007669"/>
    <property type="project" value="InterPro"/>
</dbReference>
<dbReference type="HOGENOM" id="CLU_001688_2_0_1"/>
<protein>
    <recommendedName>
        <fullName evidence="6">PEP-CTERM system TPR-repeat lipoprotein</fullName>
    </recommendedName>
</protein>
<keyword evidence="2 3" id="KW-0802">TPR repeat</keyword>
<dbReference type="PANTHER" id="PTHR15704:SF7">
    <property type="entry name" value="SUPERKILLER COMPLEX PROTEIN 3"/>
    <property type="match status" value="1"/>
</dbReference>
<accession>W2RQX8</accession>
<dbReference type="OrthoDB" id="421075at2759"/>
<dbReference type="SMART" id="SM00028">
    <property type="entry name" value="TPR"/>
    <property type="match status" value="12"/>
</dbReference>
<feature type="repeat" description="TPR" evidence="3">
    <location>
        <begin position="1175"/>
        <end position="1208"/>
    </location>
</feature>
<evidence type="ECO:0000256" key="3">
    <source>
        <dbReference type="PROSITE-ProRule" id="PRU00339"/>
    </source>
</evidence>
<dbReference type="GO" id="GO:0055087">
    <property type="term" value="C:Ski complex"/>
    <property type="evidence" value="ECO:0007669"/>
    <property type="project" value="InterPro"/>
</dbReference>
<dbReference type="Proteomes" id="UP000030752">
    <property type="component" value="Unassembled WGS sequence"/>
</dbReference>
<dbReference type="InterPro" id="IPR039226">
    <property type="entry name" value="Ski3/TTC37"/>
</dbReference>
<evidence type="ECO:0000256" key="2">
    <source>
        <dbReference type="ARBA" id="ARBA00022803"/>
    </source>
</evidence>
<dbReference type="EMBL" id="KB822723">
    <property type="protein sequence ID" value="ETN38128.1"/>
    <property type="molecule type" value="Genomic_DNA"/>
</dbReference>
<dbReference type="VEuPathDB" id="FungiDB:HMPREF1541_07752"/>
<dbReference type="SUPFAM" id="SSF48452">
    <property type="entry name" value="TPR-like"/>
    <property type="match status" value="4"/>
</dbReference>
<dbReference type="STRING" id="1220924.W2RQX8"/>
<evidence type="ECO:0000313" key="4">
    <source>
        <dbReference type="EMBL" id="ETN38128.1"/>
    </source>
</evidence>